<feature type="domain" description="Transketolase-like pyrimidine-binding" evidence="6">
    <location>
        <begin position="467"/>
        <end position="641"/>
    </location>
</feature>
<sequence length="791" mass="88393">MNMQSQLSFEEFRREVLNDYRLACISREVSLLGRREVLTGKAKFGIFGDGKEVAQIAMSKYFKPGDFRSGYYRDQTWAFATGVANVEQFFSQLYADPDLENDPFSAGRQMNSHFATPNIDADGNWLPLTAQKNTAADMAPTAGQMPRALGLAFASKLFREVPELEGLTHLSHQGNEVCFATIGDASTSEGHFWETVNAAGVLQVPLCIFVWDDGYGISVPRKLQTTKGSISAALEGFRKGEETNGLEIYNVKGWDYAGLCEAFEEGIRKARETHVPVLFHVEEITQPQGHSTSGSHERYKSKDRLAWEKEFDCNTKMRHWLVDNVLADEGSLQEIEAEAKVLAHEGRKRAWEKYIAPIRNQVQELAGICRQIIEEGRADVEFVQQTIQELTANREPLRRDVLKSAAHILFRHPRDFSPAINELQLFYDNQLITEKENYNTLLYATGANSALNVPEVPAQYTDDAPVINGYEVLNKYFDQLFHNNPLVFAFGEDVGKIGDVNQGFAGLQAIHGKTRIADTGIRELTIMGQGIGMALRGLRPIAEIQYLDYLLYGLQPLSDDVASLQYRTRGTQFCPIIVRTRGHRLEGIWHSGSPMGMIINSLRGFYVCVPRNMVQAAGMYNTLLSAHEPAIVIESLNGYRLKEKMPVNIGEFTVPMGVPEILHEGTDITIVSYGSTLRVIEEALQTLAGLGVSCELIDVQTLLPFDTGHSILESLKKTNRILFVDEDVPGGGSAYMFQQVMEQQGGYRWLDVAPRTLSAQAHRPAYGSDGDYFSKPNAEDVVKVVMDMIRE</sequence>
<evidence type="ECO:0000256" key="4">
    <source>
        <dbReference type="ARBA" id="ARBA00023002"/>
    </source>
</evidence>
<dbReference type="InterPro" id="IPR001017">
    <property type="entry name" value="DH_E1"/>
</dbReference>
<keyword evidence="4" id="KW-0560">Oxidoreductase</keyword>
<gene>
    <name evidence="7" type="ORF">WJU16_18560</name>
</gene>
<dbReference type="EC" id="1.2.4.4" evidence="3"/>
<evidence type="ECO:0000256" key="3">
    <source>
        <dbReference type="ARBA" id="ARBA00012277"/>
    </source>
</evidence>
<protein>
    <recommendedName>
        <fullName evidence="3">3-methyl-2-oxobutanoate dehydrogenase (2-methylpropanoyl-transferring)</fullName>
        <ecNumber evidence="3">1.2.4.4</ecNumber>
    </recommendedName>
</protein>
<dbReference type="Pfam" id="PF00676">
    <property type="entry name" value="E1_dh"/>
    <property type="match status" value="1"/>
</dbReference>
<evidence type="ECO:0000256" key="1">
    <source>
        <dbReference type="ARBA" id="ARBA00001964"/>
    </source>
</evidence>
<reference evidence="8" key="1">
    <citation type="submission" date="2024-03" db="EMBL/GenBank/DDBJ databases">
        <title>Chitinophaga horti sp. nov., isolated from garden soil.</title>
        <authorList>
            <person name="Lee D.S."/>
            <person name="Han D.M."/>
            <person name="Baek J.H."/>
            <person name="Choi D.G."/>
            <person name="Jeon J.H."/>
            <person name="Jeon C.O."/>
        </authorList>
    </citation>
    <scope>NUCLEOTIDE SEQUENCE [LARGE SCALE GENOMIC DNA]</scope>
    <source>
        <strain evidence="8">GPA1</strain>
    </source>
</reference>
<dbReference type="SUPFAM" id="SSF52518">
    <property type="entry name" value="Thiamin diphosphate-binding fold (THDP-binding)"/>
    <property type="match status" value="2"/>
</dbReference>
<dbReference type="EMBL" id="CP149822">
    <property type="protein sequence ID" value="WZN39983.1"/>
    <property type="molecule type" value="Genomic_DNA"/>
</dbReference>
<dbReference type="Gene3D" id="3.40.50.920">
    <property type="match status" value="1"/>
</dbReference>
<evidence type="ECO:0000256" key="5">
    <source>
        <dbReference type="ARBA" id="ARBA00023052"/>
    </source>
</evidence>
<keyword evidence="8" id="KW-1185">Reference proteome</keyword>
<evidence type="ECO:0000259" key="6">
    <source>
        <dbReference type="SMART" id="SM00861"/>
    </source>
</evidence>
<dbReference type="Proteomes" id="UP001485459">
    <property type="component" value="Chromosome"/>
</dbReference>
<dbReference type="CDD" id="cd02000">
    <property type="entry name" value="TPP_E1_PDC_ADC_BCADC"/>
    <property type="match status" value="1"/>
</dbReference>
<keyword evidence="5" id="KW-0786">Thiamine pyrophosphate</keyword>
<dbReference type="Gene3D" id="3.40.50.970">
    <property type="match status" value="2"/>
</dbReference>
<proteinExistence type="predicted"/>
<dbReference type="PANTHER" id="PTHR42980:SF1">
    <property type="entry name" value="2-OXOISOVALERATE DEHYDROGENASE SUBUNIT BETA, MITOCHONDRIAL"/>
    <property type="match status" value="1"/>
</dbReference>
<dbReference type="Pfam" id="PF02780">
    <property type="entry name" value="Transketolase_C"/>
    <property type="match status" value="1"/>
</dbReference>
<accession>A0ABZ2YK96</accession>
<dbReference type="SMART" id="SM00861">
    <property type="entry name" value="Transket_pyr"/>
    <property type="match status" value="1"/>
</dbReference>
<evidence type="ECO:0000313" key="8">
    <source>
        <dbReference type="Proteomes" id="UP001485459"/>
    </source>
</evidence>
<dbReference type="RefSeq" id="WP_341834926.1">
    <property type="nucleotide sequence ID" value="NZ_CP149822.1"/>
</dbReference>
<evidence type="ECO:0000256" key="2">
    <source>
        <dbReference type="ARBA" id="ARBA00003906"/>
    </source>
</evidence>
<evidence type="ECO:0000313" key="7">
    <source>
        <dbReference type="EMBL" id="WZN39983.1"/>
    </source>
</evidence>
<dbReference type="InterPro" id="IPR033248">
    <property type="entry name" value="Transketolase_C"/>
</dbReference>
<name>A0ABZ2YK96_9BACT</name>
<comment type="cofactor">
    <cofactor evidence="1">
        <name>thiamine diphosphate</name>
        <dbReference type="ChEBI" id="CHEBI:58937"/>
    </cofactor>
</comment>
<dbReference type="PANTHER" id="PTHR42980">
    <property type="entry name" value="2-OXOISOVALERATE DEHYDROGENASE SUBUNIT BETA-RELATED"/>
    <property type="match status" value="1"/>
</dbReference>
<comment type="function">
    <text evidence="2">E1 component of the 2-oxoglutarate dehydrogenase (OGDH) complex which catalyzes the decarboxylation of 2-oxoglutarate, the first step in the conversion of 2-oxoglutarate to succinyl-CoA and CO(2).</text>
</comment>
<dbReference type="Pfam" id="PF02779">
    <property type="entry name" value="Transket_pyr"/>
    <property type="match status" value="1"/>
</dbReference>
<dbReference type="InterPro" id="IPR005475">
    <property type="entry name" value="Transketolase-like_Pyr-bd"/>
</dbReference>
<dbReference type="SUPFAM" id="SSF52922">
    <property type="entry name" value="TK C-terminal domain-like"/>
    <property type="match status" value="1"/>
</dbReference>
<dbReference type="InterPro" id="IPR009014">
    <property type="entry name" value="Transketo_C/PFOR_II"/>
</dbReference>
<organism evidence="7 8">
    <name type="scientific">Chitinophaga pollutisoli</name>
    <dbReference type="NCBI Taxonomy" id="3133966"/>
    <lineage>
        <taxon>Bacteria</taxon>
        <taxon>Pseudomonadati</taxon>
        <taxon>Bacteroidota</taxon>
        <taxon>Chitinophagia</taxon>
        <taxon>Chitinophagales</taxon>
        <taxon>Chitinophagaceae</taxon>
        <taxon>Chitinophaga</taxon>
    </lineage>
</organism>
<dbReference type="InterPro" id="IPR029061">
    <property type="entry name" value="THDP-binding"/>
</dbReference>